<comment type="caution">
    <text evidence="7">The sequence shown here is derived from an EMBL/GenBank/DDBJ whole genome shotgun (WGS) entry which is preliminary data.</text>
</comment>
<dbReference type="PANTHER" id="PTHR11453:SF82">
    <property type="entry name" value="BORON TRANSPORTER 1"/>
    <property type="match status" value="1"/>
</dbReference>
<feature type="transmembrane region" description="Helical" evidence="5">
    <location>
        <begin position="133"/>
        <end position="156"/>
    </location>
</feature>
<feature type="transmembrane region" description="Helical" evidence="5">
    <location>
        <begin position="176"/>
        <end position="195"/>
    </location>
</feature>
<proteinExistence type="predicted"/>
<evidence type="ECO:0000259" key="6">
    <source>
        <dbReference type="Pfam" id="PF00955"/>
    </source>
</evidence>
<feature type="domain" description="Bicarbonate transporter-like transmembrane" evidence="6">
    <location>
        <begin position="16"/>
        <end position="231"/>
    </location>
</feature>
<organism evidence="7 8">
    <name type="scientific">Penicillium cinerascens</name>
    <dbReference type="NCBI Taxonomy" id="70096"/>
    <lineage>
        <taxon>Eukaryota</taxon>
        <taxon>Fungi</taxon>
        <taxon>Dikarya</taxon>
        <taxon>Ascomycota</taxon>
        <taxon>Pezizomycotina</taxon>
        <taxon>Eurotiomycetes</taxon>
        <taxon>Eurotiomycetidae</taxon>
        <taxon>Eurotiales</taxon>
        <taxon>Aspergillaceae</taxon>
        <taxon>Penicillium</taxon>
    </lineage>
</organism>
<feature type="transmembrane region" description="Helical" evidence="5">
    <location>
        <begin position="91"/>
        <end position="121"/>
    </location>
</feature>
<evidence type="ECO:0000256" key="3">
    <source>
        <dbReference type="ARBA" id="ARBA00022989"/>
    </source>
</evidence>
<dbReference type="AlphaFoldDB" id="A0A9W9J738"/>
<evidence type="ECO:0000313" key="8">
    <source>
        <dbReference type="Proteomes" id="UP001150904"/>
    </source>
</evidence>
<dbReference type="GO" id="GO:0000324">
    <property type="term" value="C:fungal-type vacuole"/>
    <property type="evidence" value="ECO:0007669"/>
    <property type="project" value="TreeGrafter"/>
</dbReference>
<dbReference type="InterPro" id="IPR011531">
    <property type="entry name" value="HCO3_transpt-like_TM_dom"/>
</dbReference>
<evidence type="ECO:0000256" key="4">
    <source>
        <dbReference type="ARBA" id="ARBA00023136"/>
    </source>
</evidence>
<evidence type="ECO:0000256" key="5">
    <source>
        <dbReference type="SAM" id="Phobius"/>
    </source>
</evidence>
<dbReference type="GO" id="GO:0006820">
    <property type="term" value="P:monoatomic anion transport"/>
    <property type="evidence" value="ECO:0007669"/>
    <property type="project" value="InterPro"/>
</dbReference>
<protein>
    <submittedName>
        <fullName evidence="7">HCO3- transporter family protein</fullName>
    </submittedName>
</protein>
<reference evidence="7" key="1">
    <citation type="submission" date="2022-12" db="EMBL/GenBank/DDBJ databases">
        <authorList>
            <person name="Petersen C."/>
        </authorList>
    </citation>
    <scope>NUCLEOTIDE SEQUENCE</scope>
    <source>
        <strain evidence="7">IBT 15544</strain>
    </source>
</reference>
<dbReference type="Proteomes" id="UP001150904">
    <property type="component" value="Unassembled WGS sequence"/>
</dbReference>
<dbReference type="GO" id="GO:0050801">
    <property type="term" value="P:monoatomic ion homeostasis"/>
    <property type="evidence" value="ECO:0007669"/>
    <property type="project" value="TreeGrafter"/>
</dbReference>
<dbReference type="EMBL" id="JAPQKR010000016">
    <property type="protein sequence ID" value="KAJ5191283.1"/>
    <property type="molecule type" value="Genomic_DNA"/>
</dbReference>
<evidence type="ECO:0000256" key="1">
    <source>
        <dbReference type="ARBA" id="ARBA00004141"/>
    </source>
</evidence>
<dbReference type="RefSeq" id="XP_058304223.1">
    <property type="nucleotide sequence ID" value="XM_058457324.1"/>
</dbReference>
<dbReference type="OrthoDB" id="1735926at2759"/>
<dbReference type="GO" id="GO:0080139">
    <property type="term" value="F:borate efflux transmembrane transporter activity"/>
    <property type="evidence" value="ECO:0007669"/>
    <property type="project" value="TreeGrafter"/>
</dbReference>
<feature type="transmembrane region" description="Helical" evidence="5">
    <location>
        <begin position="202"/>
        <end position="221"/>
    </location>
</feature>
<evidence type="ECO:0000256" key="2">
    <source>
        <dbReference type="ARBA" id="ARBA00022692"/>
    </source>
</evidence>
<dbReference type="GO" id="GO:0005452">
    <property type="term" value="F:solute:inorganic anion antiporter activity"/>
    <property type="evidence" value="ECO:0007669"/>
    <property type="project" value="InterPro"/>
</dbReference>
<dbReference type="InterPro" id="IPR003020">
    <property type="entry name" value="HCO3_transpt_euk"/>
</dbReference>
<dbReference type="PANTHER" id="PTHR11453">
    <property type="entry name" value="ANION EXCHANGE PROTEIN"/>
    <property type="match status" value="1"/>
</dbReference>
<accession>A0A9W9J738</accession>
<dbReference type="Pfam" id="PF00955">
    <property type="entry name" value="HCO3_cotransp"/>
    <property type="match status" value="1"/>
</dbReference>
<keyword evidence="2 5" id="KW-0812">Transmembrane</keyword>
<dbReference type="GeneID" id="83184625"/>
<evidence type="ECO:0000313" key="7">
    <source>
        <dbReference type="EMBL" id="KAJ5191283.1"/>
    </source>
</evidence>
<name>A0A9W9J738_9EURO</name>
<comment type="subcellular location">
    <subcellularLocation>
        <location evidence="1">Membrane</location>
        <topology evidence="1">Multi-pass membrane protein</topology>
    </subcellularLocation>
</comment>
<reference evidence="7" key="2">
    <citation type="journal article" date="2023" name="IMA Fungus">
        <title>Comparative genomic study of the Penicillium genus elucidates a diverse pangenome and 15 lateral gene transfer events.</title>
        <authorList>
            <person name="Petersen C."/>
            <person name="Sorensen T."/>
            <person name="Nielsen M.R."/>
            <person name="Sondergaard T.E."/>
            <person name="Sorensen J.L."/>
            <person name="Fitzpatrick D.A."/>
            <person name="Frisvad J.C."/>
            <person name="Nielsen K.L."/>
        </authorList>
    </citation>
    <scope>NUCLEOTIDE SEQUENCE</scope>
    <source>
        <strain evidence="7">IBT 15544</strain>
    </source>
</reference>
<gene>
    <name evidence="7" type="ORF">N7498_010268</name>
</gene>
<keyword evidence="3 5" id="KW-1133">Transmembrane helix</keyword>
<dbReference type="GO" id="GO:0005886">
    <property type="term" value="C:plasma membrane"/>
    <property type="evidence" value="ECO:0007669"/>
    <property type="project" value="TreeGrafter"/>
</dbReference>
<keyword evidence="8" id="KW-1185">Reference proteome</keyword>
<keyword evidence="4 5" id="KW-0472">Membrane</keyword>
<sequence>MKYSRYDMGIDRYGTRKPGGFAWDIVLLGTTTALCGILGIPPANGLLPQAPLHSESLMHTEKEEQSVIVDGEEKIETREVRRVYEQRWSSFLHAGAIFLFISPPFMKVLGLTPTSVLAGLFMFMGEQSLSVNLILYCTFYLFTLLSELLLLLQSIHNPSEVPDITDTPRNPSYLPIHLYTLLQIVITVVIFILTLTRGAPAFPILIIALVPFRLLVMKRWWPREVLRFVDAWACRE</sequence>